<proteinExistence type="inferred from homology"/>
<keyword evidence="3 5" id="KW-0175">Coiled coil</keyword>
<organism evidence="7 8">
    <name type="scientific">Occultella aeris</name>
    <dbReference type="NCBI Taxonomy" id="2761496"/>
    <lineage>
        <taxon>Bacteria</taxon>
        <taxon>Bacillati</taxon>
        <taxon>Actinomycetota</taxon>
        <taxon>Actinomycetes</taxon>
        <taxon>Micrococcales</taxon>
        <taxon>Ruaniaceae</taxon>
        <taxon>Occultella</taxon>
    </lineage>
</organism>
<dbReference type="InterPro" id="IPR003798">
    <property type="entry name" value="DNA_recombination_RmuC"/>
</dbReference>
<comment type="similarity">
    <text evidence="2">Belongs to the RmuC family.</text>
</comment>
<dbReference type="GO" id="GO:0006310">
    <property type="term" value="P:DNA recombination"/>
    <property type="evidence" value="ECO:0007669"/>
    <property type="project" value="UniProtKB-KW"/>
</dbReference>
<feature type="region of interest" description="Disordered" evidence="6">
    <location>
        <begin position="509"/>
        <end position="534"/>
    </location>
</feature>
<evidence type="ECO:0000256" key="6">
    <source>
        <dbReference type="SAM" id="MobiDB-lite"/>
    </source>
</evidence>
<reference evidence="7 8" key="1">
    <citation type="submission" date="2019-11" db="EMBL/GenBank/DDBJ databases">
        <authorList>
            <person name="Criscuolo A."/>
        </authorList>
    </citation>
    <scope>NUCLEOTIDE SEQUENCE [LARGE SCALE GENOMIC DNA]</scope>
    <source>
        <strain evidence="7">CIP111667</strain>
    </source>
</reference>
<evidence type="ECO:0000256" key="5">
    <source>
        <dbReference type="SAM" id="Coils"/>
    </source>
</evidence>
<keyword evidence="4" id="KW-0233">DNA recombination</keyword>
<keyword evidence="8" id="KW-1185">Reference proteome</keyword>
<name>A0A7M4DIV7_9MICO</name>
<dbReference type="Proteomes" id="UP000419743">
    <property type="component" value="Unassembled WGS sequence"/>
</dbReference>
<accession>A0A7M4DIV7</accession>
<dbReference type="RefSeq" id="WP_231955217.1">
    <property type="nucleotide sequence ID" value="NZ_CACRYJ010000028.1"/>
</dbReference>
<protein>
    <submittedName>
        <fullName evidence="7">DNA recombination protein RmuC</fullName>
    </submittedName>
</protein>
<gene>
    <name evidence="7" type="primary">rmuC</name>
    <name evidence="7" type="ORF">HALOF300_02060</name>
</gene>
<dbReference type="EMBL" id="CACRYJ010000028">
    <property type="protein sequence ID" value="VZO36921.1"/>
    <property type="molecule type" value="Genomic_DNA"/>
</dbReference>
<comment type="caution">
    <text evidence="7">The sequence shown here is derived from an EMBL/GenBank/DDBJ whole genome shotgun (WGS) entry which is preliminary data.</text>
</comment>
<dbReference type="AlphaFoldDB" id="A0A7M4DIV7"/>
<evidence type="ECO:0000256" key="4">
    <source>
        <dbReference type="ARBA" id="ARBA00023172"/>
    </source>
</evidence>
<evidence type="ECO:0000256" key="3">
    <source>
        <dbReference type="ARBA" id="ARBA00023054"/>
    </source>
</evidence>
<evidence type="ECO:0000313" key="7">
    <source>
        <dbReference type="EMBL" id="VZO36921.1"/>
    </source>
</evidence>
<feature type="region of interest" description="Disordered" evidence="6">
    <location>
        <begin position="547"/>
        <end position="568"/>
    </location>
</feature>
<dbReference type="PANTHER" id="PTHR30563">
    <property type="entry name" value="DNA RECOMBINATION PROTEIN RMUC"/>
    <property type="match status" value="1"/>
</dbReference>
<dbReference type="Pfam" id="PF02646">
    <property type="entry name" value="RmuC"/>
    <property type="match status" value="1"/>
</dbReference>
<evidence type="ECO:0000256" key="2">
    <source>
        <dbReference type="ARBA" id="ARBA00009840"/>
    </source>
</evidence>
<feature type="coiled-coil region" evidence="5">
    <location>
        <begin position="98"/>
        <end position="165"/>
    </location>
</feature>
<evidence type="ECO:0000313" key="8">
    <source>
        <dbReference type="Proteomes" id="UP000419743"/>
    </source>
</evidence>
<dbReference type="PANTHER" id="PTHR30563:SF0">
    <property type="entry name" value="DNA RECOMBINATION PROTEIN RMUC"/>
    <property type="match status" value="1"/>
</dbReference>
<evidence type="ECO:0000256" key="1">
    <source>
        <dbReference type="ARBA" id="ARBA00003416"/>
    </source>
</evidence>
<feature type="compositionally biased region" description="Acidic residues" evidence="6">
    <location>
        <begin position="547"/>
        <end position="558"/>
    </location>
</feature>
<sequence length="568" mass="62461">MDVIGVLLAIAALLVGAVSGWLAGRAGGAGLRERLASERRSAQAQVATLERTHAERVEALERAGAEQVATLERAHAARLEDERTGFAERLAAQQEHFTQRLEQESGAARERLDAERADAQARLEAERAAARERLEAEQAITKERLDEMRADSKRLSDDFEALSRKALDANTQAFLAQAEERFKRAQQAGDAELAKREEAVKALVEPLSRTLGEVKAEMTSAEKARLEAHTVLSEQVNHMRTSSESLRSETSQLVTALRAPQVRGRWGELQLRRVVEAAGMVEHVDFEEQETVATDDGALRPDLVVKLPGGKQVIVDAKVAFSGYLEAMEAKDDAVRAKRLRAHARHVRTHIESLGAKAYWEHFEHTPEFVVMFLPAETFLNAALEQDPTILEYAFERNVVLATPATLVALLRTVAYTWRQELLAAEAQQVFTVGRELHKRLGTMGKHLETVSKRLNSTVDAFNKLNASVDSQVVTQARRFSALQGLDPALDVPPPLEILAVPVQKADAYDTPELTSGPRRRGGSADARARAERDLVLASDSDDLLDLFESGSEDESDEFGGGRRATGA</sequence>
<comment type="function">
    <text evidence="1">Involved in DNA recombination.</text>
</comment>